<evidence type="ECO:0000256" key="1">
    <source>
        <dbReference type="SAM" id="MobiDB-lite"/>
    </source>
</evidence>
<gene>
    <name evidence="2" type="ORF">BGZ95_011053</name>
</gene>
<proteinExistence type="predicted"/>
<keyword evidence="3" id="KW-1185">Reference proteome</keyword>
<dbReference type="Proteomes" id="UP001194580">
    <property type="component" value="Unassembled WGS sequence"/>
</dbReference>
<accession>A0AAD4DAH8</accession>
<sequence length="1095" mass="123833">MASDEYDAETDTFYQAFRSPDEIEPIQIPTVRHPTQGDLYVLWCDISTCFPEATRIQYENSFVPMMRDDRLYRVRPHGIQYHPGVVLDVIYGKKFSPKKNRSNGNGSANGPNFEPHADGLTPNHVLGNDRSEKGAVKGEGKHVGGKSGTGNEEQTPATSHNQASTKAGVKNKLAKEEESLKASTTQALQAIHPRRKLPFTIEDVIKHRVKDIVKSRYTWSQGHRHSRFFCFLPRDFTPPPSTTSVEPTALDPLAPIRNDTEFEFFYLCDCGDTSGPKDGECNNRPHWIDRKHSQSFYPVSAEDVDQMHLRTIIPFVGDYMMGVLEMLKYGVYIDMLPQGVTQRVSLMIKYLESKGVQSCESFMAAAMSSDPKSAVTESTLDQLPPIAVLDSETWMELESRIDRFRTEEYADLMPFRTTDGDIRWMCKAHWMGMCSDEELCHEPSVFKGSPMSAESQHDTIYGVWSSRIKNMNRARLYFELAFQIPWNPVFTIWLDWDMTPEEEIEIGGAIGTLSAAVIHILVRNREGRREEAEAGFSCGYLPLTTAALRNPNIETFSLSSEEIGMEYHFGAIEDDMFDMVQLYEPISKARLAMVERGRKGGMIKANLAGSDVDSVIKTTFGLVGGFHQFGELRLGIVASPQRDRLTIKFPTITARDGQAVGYEVEKKKYEGTRTTDDDLYAFFAKREWRDEFSIVTCLHYDREFFYAGYLTEAVFLVSFKDEGPLIRALITSNKRLKSLLLKSKTADLDPSQVYETCKQPLFDHPVIEVFTIHPRKIQDKTQSSFTWRNPNDQAKMRVDIACNQVDRVEAMFQRYGPLIEQIDIDGLSLDVHLIETPVREILQEVVVKGSMEDVLVLGSVLTQAIPVQMTSGKKDETISAVKVEANVGIWTSFLVAIRSKVTELSVRDDPQRRFLRSMELQPVMLPEMPRLRSFHHSSATPVGSSLFDRSWLDMLLQFKGPIPQDIDMASNNPSSAHKKEIFARRSQIPDFQAITDLSLNGVQMTAEDWTKLLGYMDFSEMVKFEVIQKNPMSRETLLQIADAVPRESMALQRFYVQDDGGVDCDAAAALEAKFGPWGSTHKAGGAHVDLNWFVV</sequence>
<organism evidence="2 3">
    <name type="scientific">Linnemannia exigua</name>
    <dbReference type="NCBI Taxonomy" id="604196"/>
    <lineage>
        <taxon>Eukaryota</taxon>
        <taxon>Fungi</taxon>
        <taxon>Fungi incertae sedis</taxon>
        <taxon>Mucoromycota</taxon>
        <taxon>Mortierellomycotina</taxon>
        <taxon>Mortierellomycetes</taxon>
        <taxon>Mortierellales</taxon>
        <taxon>Mortierellaceae</taxon>
        <taxon>Linnemannia</taxon>
    </lineage>
</organism>
<feature type="compositionally biased region" description="Basic and acidic residues" evidence="1">
    <location>
        <begin position="127"/>
        <end position="142"/>
    </location>
</feature>
<dbReference type="EMBL" id="JAAAIL010000797">
    <property type="protein sequence ID" value="KAG0273122.1"/>
    <property type="molecule type" value="Genomic_DNA"/>
</dbReference>
<name>A0AAD4DAH8_9FUNG</name>
<evidence type="ECO:0000313" key="2">
    <source>
        <dbReference type="EMBL" id="KAG0273122.1"/>
    </source>
</evidence>
<feature type="compositionally biased region" description="Polar residues" evidence="1">
    <location>
        <begin position="149"/>
        <end position="165"/>
    </location>
</feature>
<feature type="region of interest" description="Disordered" evidence="1">
    <location>
        <begin position="97"/>
        <end position="171"/>
    </location>
</feature>
<evidence type="ECO:0000313" key="3">
    <source>
        <dbReference type="Proteomes" id="UP001194580"/>
    </source>
</evidence>
<reference evidence="2" key="1">
    <citation type="journal article" date="2020" name="Fungal Divers.">
        <title>Resolving the Mortierellaceae phylogeny through synthesis of multi-gene phylogenetics and phylogenomics.</title>
        <authorList>
            <person name="Vandepol N."/>
            <person name="Liber J."/>
            <person name="Desiro A."/>
            <person name="Na H."/>
            <person name="Kennedy M."/>
            <person name="Barry K."/>
            <person name="Grigoriev I.V."/>
            <person name="Miller A.N."/>
            <person name="O'Donnell K."/>
            <person name="Stajich J.E."/>
            <person name="Bonito G."/>
        </authorList>
    </citation>
    <scope>NUCLEOTIDE SEQUENCE</scope>
    <source>
        <strain evidence="2">NRRL 28262</strain>
    </source>
</reference>
<comment type="caution">
    <text evidence="2">The sequence shown here is derived from an EMBL/GenBank/DDBJ whole genome shotgun (WGS) entry which is preliminary data.</text>
</comment>
<dbReference type="AlphaFoldDB" id="A0AAD4DAH8"/>
<protein>
    <submittedName>
        <fullName evidence="2">Uncharacterized protein</fullName>
    </submittedName>
</protein>